<dbReference type="PROSITE" id="PS51186">
    <property type="entry name" value="GNAT"/>
    <property type="match status" value="1"/>
</dbReference>
<dbReference type="CDD" id="cd04301">
    <property type="entry name" value="NAT_SF"/>
    <property type="match status" value="1"/>
</dbReference>
<comment type="caution">
    <text evidence="2">The sequence shown here is derived from an EMBL/GenBank/DDBJ whole genome shotgun (WGS) entry which is preliminary data.</text>
</comment>
<dbReference type="RefSeq" id="WP_137629552.1">
    <property type="nucleotide sequence ID" value="NZ_BJDJ01000026.1"/>
</dbReference>
<dbReference type="GO" id="GO:0016746">
    <property type="term" value="F:acyltransferase activity"/>
    <property type="evidence" value="ECO:0007669"/>
    <property type="project" value="UniProtKB-KW"/>
</dbReference>
<gene>
    <name evidence="2" type="ORF">ACFP5Y_07445</name>
</gene>
<dbReference type="PANTHER" id="PTHR43617:SF30">
    <property type="entry name" value="HISTONE ACETYLTRANSFERASE"/>
    <property type="match status" value="1"/>
</dbReference>
<dbReference type="SUPFAM" id="SSF55729">
    <property type="entry name" value="Acyl-CoA N-acyltransferases (Nat)"/>
    <property type="match status" value="1"/>
</dbReference>
<evidence type="ECO:0000313" key="3">
    <source>
        <dbReference type="Proteomes" id="UP001596282"/>
    </source>
</evidence>
<reference evidence="3" key="1">
    <citation type="journal article" date="2019" name="Int. J. Syst. Evol. Microbiol.">
        <title>The Global Catalogue of Microorganisms (GCM) 10K type strain sequencing project: providing services to taxonomists for standard genome sequencing and annotation.</title>
        <authorList>
            <consortium name="The Broad Institute Genomics Platform"/>
            <consortium name="The Broad Institute Genome Sequencing Center for Infectious Disease"/>
            <person name="Wu L."/>
            <person name="Ma J."/>
        </authorList>
    </citation>
    <scope>NUCLEOTIDE SEQUENCE [LARGE SCALE GENOMIC DNA]</scope>
    <source>
        <strain evidence="3">CCM 8933</strain>
    </source>
</reference>
<dbReference type="InterPro" id="IPR016181">
    <property type="entry name" value="Acyl_CoA_acyltransferase"/>
</dbReference>
<dbReference type="InterPro" id="IPR050276">
    <property type="entry name" value="MshD_Acetyltransferase"/>
</dbReference>
<feature type="domain" description="N-acetyltransferase" evidence="1">
    <location>
        <begin position="5"/>
        <end position="165"/>
    </location>
</feature>
<organism evidence="2 3">
    <name type="scientific">Lactiplantibacillus daowaiensis</name>
    <dbReference type="NCBI Taxonomy" id="2559918"/>
    <lineage>
        <taxon>Bacteria</taxon>
        <taxon>Bacillati</taxon>
        <taxon>Bacillota</taxon>
        <taxon>Bacilli</taxon>
        <taxon>Lactobacillales</taxon>
        <taxon>Lactobacillaceae</taxon>
        <taxon>Lactiplantibacillus</taxon>
    </lineage>
</organism>
<keyword evidence="2" id="KW-0808">Transferase</keyword>
<protein>
    <submittedName>
        <fullName evidence="2">GNAT family N-acetyltransferase</fullName>
        <ecNumber evidence="2">2.3.-.-</ecNumber>
    </submittedName>
</protein>
<dbReference type="EC" id="2.3.-.-" evidence="2"/>
<keyword evidence="2" id="KW-0012">Acyltransferase</keyword>
<proteinExistence type="predicted"/>
<sequence length="165" mass="18391">MSKAIQIRPATAWDDFEAIATLYLTVWRAAYQDQLSAASLAALTPAMWQPAKRWHYMQLAVTTDQQLVGVCTAGPARLPSWQGQSEIYSLYVLPAYQQQRVGYRLLQAALATLPADVPVKLAVLTQNSVARRFYERAGFTLTGQTKTDTLPTGECLHEQIYQLNA</sequence>
<accession>A0ABW1RZT1</accession>
<dbReference type="Pfam" id="PF00583">
    <property type="entry name" value="Acetyltransf_1"/>
    <property type="match status" value="1"/>
</dbReference>
<dbReference type="Gene3D" id="3.40.630.30">
    <property type="match status" value="1"/>
</dbReference>
<evidence type="ECO:0000313" key="2">
    <source>
        <dbReference type="EMBL" id="MFC6181049.1"/>
    </source>
</evidence>
<dbReference type="Proteomes" id="UP001596282">
    <property type="component" value="Unassembled WGS sequence"/>
</dbReference>
<name>A0ABW1RZT1_9LACO</name>
<dbReference type="InterPro" id="IPR000182">
    <property type="entry name" value="GNAT_dom"/>
</dbReference>
<dbReference type="EMBL" id="JBHSSC010000032">
    <property type="protein sequence ID" value="MFC6181049.1"/>
    <property type="molecule type" value="Genomic_DNA"/>
</dbReference>
<keyword evidence="3" id="KW-1185">Reference proteome</keyword>
<evidence type="ECO:0000259" key="1">
    <source>
        <dbReference type="PROSITE" id="PS51186"/>
    </source>
</evidence>
<dbReference type="PANTHER" id="PTHR43617">
    <property type="entry name" value="L-AMINO ACID N-ACETYLTRANSFERASE"/>
    <property type="match status" value="1"/>
</dbReference>